<name>A0A921EYG7_9LACO</name>
<dbReference type="Proteomes" id="UP000721920">
    <property type="component" value="Unassembled WGS sequence"/>
</dbReference>
<feature type="domain" description="RNase III" evidence="6">
    <location>
        <begin position="4"/>
        <end position="143"/>
    </location>
</feature>
<dbReference type="HAMAP" id="MF_01468">
    <property type="entry name" value="RNase_Mini_III"/>
    <property type="match status" value="1"/>
</dbReference>
<keyword evidence="2 5" id="KW-0540">Nuclease</keyword>
<sequence>MEKGKLMTEHTEQVDFRQLNGVALAYMGDAAYEVIIRQHLIAEGLAKPNHLQKKATHYVSAKAQAALIDLMETDGILSDEEWTMFKRGRNAKSYTHAKNTDVVTYRISTGFEALMGYLALSGRQDRVDELGKWCIEQVEAGRTEK</sequence>
<keyword evidence="4 5" id="KW-0378">Hydrolase</keyword>
<evidence type="ECO:0000256" key="4">
    <source>
        <dbReference type="ARBA" id="ARBA00022801"/>
    </source>
</evidence>
<dbReference type="PANTHER" id="PTHR34276:SF1">
    <property type="entry name" value="MINI-RIBONUCLEASE 3"/>
    <property type="match status" value="1"/>
</dbReference>
<keyword evidence="5" id="KW-0963">Cytoplasm</keyword>
<comment type="subunit">
    <text evidence="5">Homodimer.</text>
</comment>
<proteinExistence type="inferred from homology"/>
<dbReference type="GO" id="GO:0005737">
    <property type="term" value="C:cytoplasm"/>
    <property type="evidence" value="ECO:0007669"/>
    <property type="project" value="UniProtKB-SubCell"/>
</dbReference>
<keyword evidence="3 5" id="KW-0255">Endonuclease</keyword>
<dbReference type="InterPro" id="IPR008226">
    <property type="entry name" value="Mini3_fam"/>
</dbReference>
<protein>
    <recommendedName>
        <fullName evidence="5">Mini-ribonuclease 3</fullName>
        <shortName evidence="5">Mini-3</shortName>
        <shortName evidence="5">Mini-RNase 3</shortName>
        <ecNumber evidence="5">3.1.26.-</ecNumber>
    </recommendedName>
    <alternativeName>
        <fullName evidence="5">Mini-RNase III</fullName>
        <shortName evidence="5">Mini-III</shortName>
    </alternativeName>
</protein>
<keyword evidence="5" id="KW-0694">RNA-binding</keyword>
<dbReference type="AlphaFoldDB" id="A0A921EYG7"/>
<organism evidence="7 8">
    <name type="scientific">Levilactobacillus hammesii</name>
    <dbReference type="NCBI Taxonomy" id="267633"/>
    <lineage>
        <taxon>Bacteria</taxon>
        <taxon>Bacillati</taxon>
        <taxon>Bacillota</taxon>
        <taxon>Bacilli</taxon>
        <taxon>Lactobacillales</taxon>
        <taxon>Lactobacillaceae</taxon>
        <taxon>Levilactobacillus</taxon>
    </lineage>
</organism>
<dbReference type="SMART" id="SM00535">
    <property type="entry name" value="RIBOc"/>
    <property type="match status" value="1"/>
</dbReference>
<dbReference type="GO" id="GO:0019843">
    <property type="term" value="F:rRNA binding"/>
    <property type="evidence" value="ECO:0007669"/>
    <property type="project" value="UniProtKB-UniRule"/>
</dbReference>
<comment type="cofactor">
    <cofactor evidence="5">
        <name>Mg(2+)</name>
        <dbReference type="ChEBI" id="CHEBI:18420"/>
    </cofactor>
</comment>
<evidence type="ECO:0000313" key="7">
    <source>
        <dbReference type="EMBL" id="HJE86508.1"/>
    </source>
</evidence>
<reference evidence="7" key="1">
    <citation type="journal article" date="2021" name="PeerJ">
        <title>Extensive microbial diversity within the chicken gut microbiome revealed by metagenomics and culture.</title>
        <authorList>
            <person name="Gilroy R."/>
            <person name="Ravi A."/>
            <person name="Getino M."/>
            <person name="Pursley I."/>
            <person name="Horton D.L."/>
            <person name="Alikhan N.F."/>
            <person name="Baker D."/>
            <person name="Gharbi K."/>
            <person name="Hall N."/>
            <person name="Watson M."/>
            <person name="Adriaenssens E.M."/>
            <person name="Foster-Nyarko E."/>
            <person name="Jarju S."/>
            <person name="Secka A."/>
            <person name="Antonio M."/>
            <person name="Oren A."/>
            <person name="Chaudhuri R.R."/>
            <person name="La Ragione R."/>
            <person name="Hildebrand F."/>
            <person name="Pallen M.J."/>
        </authorList>
    </citation>
    <scope>NUCLEOTIDE SEQUENCE</scope>
    <source>
        <strain evidence="7">CHK173-2145</strain>
    </source>
</reference>
<dbReference type="PIRSF" id="PIRSF005520">
    <property type="entry name" value="UCP005520"/>
    <property type="match status" value="1"/>
</dbReference>
<evidence type="ECO:0000259" key="6">
    <source>
        <dbReference type="SMART" id="SM00535"/>
    </source>
</evidence>
<dbReference type="Gene3D" id="1.10.1520.10">
    <property type="entry name" value="Ribonuclease III domain"/>
    <property type="match status" value="1"/>
</dbReference>
<evidence type="ECO:0000256" key="3">
    <source>
        <dbReference type="ARBA" id="ARBA00022759"/>
    </source>
</evidence>
<dbReference type="InterPro" id="IPR036389">
    <property type="entry name" value="RNase_III_sf"/>
</dbReference>
<reference evidence="7" key="2">
    <citation type="submission" date="2021-09" db="EMBL/GenBank/DDBJ databases">
        <authorList>
            <person name="Gilroy R."/>
        </authorList>
    </citation>
    <scope>NUCLEOTIDE SEQUENCE</scope>
    <source>
        <strain evidence="7">CHK173-2145</strain>
    </source>
</reference>
<dbReference type="PANTHER" id="PTHR34276">
    <property type="entry name" value="MINI-RIBONUCLEASE 3"/>
    <property type="match status" value="1"/>
</dbReference>
<dbReference type="GO" id="GO:0006364">
    <property type="term" value="P:rRNA processing"/>
    <property type="evidence" value="ECO:0007669"/>
    <property type="project" value="UniProtKB-UniRule"/>
</dbReference>
<evidence type="ECO:0000256" key="5">
    <source>
        <dbReference type="HAMAP-Rule" id="MF_01468"/>
    </source>
</evidence>
<keyword evidence="5" id="KW-0699">rRNA-binding</keyword>
<keyword evidence="5" id="KW-0690">Ribosome biogenesis</keyword>
<evidence type="ECO:0000256" key="2">
    <source>
        <dbReference type="ARBA" id="ARBA00022722"/>
    </source>
</evidence>
<dbReference type="SUPFAM" id="SSF69065">
    <property type="entry name" value="RNase III domain-like"/>
    <property type="match status" value="1"/>
</dbReference>
<dbReference type="EMBL" id="DYXN01000040">
    <property type="protein sequence ID" value="HJE86508.1"/>
    <property type="molecule type" value="Genomic_DNA"/>
</dbReference>
<comment type="subcellular location">
    <subcellularLocation>
        <location evidence="5">Cytoplasm</location>
    </subcellularLocation>
</comment>
<accession>A0A921EYG7</accession>
<dbReference type="InterPro" id="IPR000999">
    <property type="entry name" value="RNase_III_dom"/>
</dbReference>
<evidence type="ECO:0000256" key="1">
    <source>
        <dbReference type="ARBA" id="ARBA00022552"/>
    </source>
</evidence>
<keyword evidence="5" id="KW-0460">Magnesium</keyword>
<comment type="caution">
    <text evidence="7">The sequence shown here is derived from an EMBL/GenBank/DDBJ whole genome shotgun (WGS) entry which is preliminary data.</text>
</comment>
<feature type="active site" evidence="5">
    <location>
        <position position="29"/>
    </location>
</feature>
<evidence type="ECO:0000313" key="8">
    <source>
        <dbReference type="Proteomes" id="UP000721920"/>
    </source>
</evidence>
<keyword evidence="1 5" id="KW-0698">rRNA processing</keyword>
<dbReference type="EC" id="3.1.26.-" evidence="5"/>
<gene>
    <name evidence="5" type="primary">mrnC</name>
    <name evidence="7" type="ORF">K8U88_02875</name>
</gene>
<comment type="function">
    <text evidence="5">Involved in correct processing of both the 5' and 3' ends of 23S rRNA precursor. Processes 30S rRNA precursor transcript even in absence of ribonuclease 3 (Rnc); Rnc processes 30S rRNA into smaller rRNA precursors.</text>
</comment>
<comment type="similarity">
    <text evidence="5">Belongs to the MrnC RNase family.</text>
</comment>
<dbReference type="Pfam" id="PF00636">
    <property type="entry name" value="Ribonuclease_3"/>
    <property type="match status" value="1"/>
</dbReference>
<dbReference type="GO" id="GO:0004525">
    <property type="term" value="F:ribonuclease III activity"/>
    <property type="evidence" value="ECO:0007669"/>
    <property type="project" value="InterPro"/>
</dbReference>